<evidence type="ECO:0000256" key="4">
    <source>
        <dbReference type="ARBA" id="ARBA00022989"/>
    </source>
</evidence>
<dbReference type="GO" id="GO:0005886">
    <property type="term" value="C:plasma membrane"/>
    <property type="evidence" value="ECO:0007669"/>
    <property type="project" value="UniProtKB-SubCell"/>
</dbReference>
<dbReference type="RefSeq" id="WP_114795023.1">
    <property type="nucleotide sequence ID" value="NZ_QQZY01000001.1"/>
</dbReference>
<feature type="transmembrane region" description="Helical" evidence="6">
    <location>
        <begin position="245"/>
        <end position="265"/>
    </location>
</feature>
<keyword evidence="4 6" id="KW-1133">Transmembrane helix</keyword>
<dbReference type="EMBL" id="QQZY01000001">
    <property type="protein sequence ID" value="RDI76186.1"/>
    <property type="molecule type" value="Genomic_DNA"/>
</dbReference>
<organism evidence="7 8">
    <name type="scientific">Gaiella occulta</name>
    <dbReference type="NCBI Taxonomy" id="1002870"/>
    <lineage>
        <taxon>Bacteria</taxon>
        <taxon>Bacillati</taxon>
        <taxon>Actinomycetota</taxon>
        <taxon>Thermoleophilia</taxon>
        <taxon>Gaiellales</taxon>
        <taxon>Gaiellaceae</taxon>
        <taxon>Gaiella</taxon>
    </lineage>
</organism>
<dbReference type="Proteomes" id="UP000254134">
    <property type="component" value="Unassembled WGS sequence"/>
</dbReference>
<comment type="subcellular location">
    <subcellularLocation>
        <location evidence="1">Cell membrane</location>
        <topology evidence="1">Multi-pass membrane protein</topology>
    </subcellularLocation>
</comment>
<evidence type="ECO:0000313" key="8">
    <source>
        <dbReference type="Proteomes" id="UP000254134"/>
    </source>
</evidence>
<reference evidence="8" key="2">
    <citation type="journal article" date="2019" name="MicrobiologyOpen">
        <title>High-quality draft genome sequence of Gaiella occulta isolated from a 150 meter deep mineral water borehole and comparison with the genome sequences of other deep-branching lineages of the phylum Actinobacteria.</title>
        <authorList>
            <person name="Severino R."/>
            <person name="Froufe H.J.C."/>
            <person name="Barroso C."/>
            <person name="Albuquerque L."/>
            <person name="Lobo-da-Cunha A."/>
            <person name="da Costa M.S."/>
            <person name="Egas C."/>
        </authorList>
    </citation>
    <scope>NUCLEOTIDE SEQUENCE [LARGE SCALE GENOMIC DNA]</scope>
    <source>
        <strain evidence="8">F2-233</strain>
    </source>
</reference>
<name>A0A7M2Z194_9ACTN</name>
<dbReference type="AlphaFoldDB" id="A0A7M2Z194"/>
<feature type="transmembrane region" description="Helical" evidence="6">
    <location>
        <begin position="135"/>
        <end position="160"/>
    </location>
</feature>
<accession>A0A7M2Z194</accession>
<keyword evidence="5 6" id="KW-0472">Membrane</keyword>
<gene>
    <name evidence="7" type="ORF">Gocc_0605</name>
</gene>
<keyword evidence="8" id="KW-1185">Reference proteome</keyword>
<dbReference type="Pfam" id="PF03706">
    <property type="entry name" value="LPG_synthase_TM"/>
    <property type="match status" value="1"/>
</dbReference>
<feature type="transmembrane region" description="Helical" evidence="6">
    <location>
        <begin position="213"/>
        <end position="233"/>
    </location>
</feature>
<evidence type="ECO:0000256" key="6">
    <source>
        <dbReference type="SAM" id="Phobius"/>
    </source>
</evidence>
<evidence type="ECO:0000256" key="1">
    <source>
        <dbReference type="ARBA" id="ARBA00004651"/>
    </source>
</evidence>
<keyword evidence="2" id="KW-1003">Cell membrane</keyword>
<feature type="transmembrane region" description="Helical" evidence="6">
    <location>
        <begin position="6"/>
        <end position="32"/>
    </location>
</feature>
<evidence type="ECO:0008006" key="9">
    <source>
        <dbReference type="Google" id="ProtNLM"/>
    </source>
</evidence>
<comment type="caution">
    <text evidence="7">The sequence shown here is derived from an EMBL/GenBank/DDBJ whole genome shotgun (WGS) entry which is preliminary data.</text>
</comment>
<evidence type="ECO:0000313" key="7">
    <source>
        <dbReference type="EMBL" id="RDI76186.1"/>
    </source>
</evidence>
<reference evidence="7 8" key="1">
    <citation type="submission" date="2018-07" db="EMBL/GenBank/DDBJ databases">
        <title>High-quality-draft genome sequence of Gaiella occulta.</title>
        <authorList>
            <person name="Severino R."/>
            <person name="Froufe H.J.C."/>
            <person name="Rainey F.A."/>
            <person name="Barroso C."/>
            <person name="Albuquerque L."/>
            <person name="Lobo-Da-Cunha A."/>
            <person name="Da Costa M.S."/>
            <person name="Egas C."/>
        </authorList>
    </citation>
    <scope>NUCLEOTIDE SEQUENCE [LARGE SCALE GENOMIC DNA]</scope>
    <source>
        <strain evidence="7 8">F2-233</strain>
    </source>
</reference>
<evidence type="ECO:0000256" key="3">
    <source>
        <dbReference type="ARBA" id="ARBA00022692"/>
    </source>
</evidence>
<dbReference type="PANTHER" id="PTHR39087">
    <property type="entry name" value="UPF0104 MEMBRANE PROTEIN MJ1595"/>
    <property type="match status" value="1"/>
</dbReference>
<proteinExistence type="predicted"/>
<evidence type="ECO:0000256" key="2">
    <source>
        <dbReference type="ARBA" id="ARBA00022475"/>
    </source>
</evidence>
<keyword evidence="3 6" id="KW-0812">Transmembrane</keyword>
<feature type="transmembrane region" description="Helical" evidence="6">
    <location>
        <begin position="95"/>
        <end position="123"/>
    </location>
</feature>
<protein>
    <recommendedName>
        <fullName evidence="9">Flippase-like domain-containing protein</fullName>
    </recommendedName>
</protein>
<dbReference type="InterPro" id="IPR022791">
    <property type="entry name" value="L-PG_synthase/AglD"/>
</dbReference>
<sequence length="310" mass="31281">MHTLPALVSGVAHTLAGASLGALAVALVLHLAKITAEARSWHAIVSHAYPDRDVRFRTTLGAFAGAVGANAVLPARVGEALRLGIVRRRVPGSSVATIASTIVLETAIELVFGLAVIAAVLGAGRSLGPIAAPTALVAAHPAVLAVAGAVTVLLAGAAFLGRRRLRRAAAGMARGMSIVRSPRRFFRGVVVWKLVAWGLRLAAVYWFLTAFHLGAGLWAVLLVVAAQNLAALLPLAPGGAGTQQAALAFALAGTASVAAAVGLGIGMQASTALVDLAVGTVAVALVSSRSDVRGALRPAARRRPALAPTP</sequence>
<evidence type="ECO:0000256" key="5">
    <source>
        <dbReference type="ARBA" id="ARBA00023136"/>
    </source>
</evidence>
<dbReference type="PANTHER" id="PTHR39087:SF2">
    <property type="entry name" value="UPF0104 MEMBRANE PROTEIN MJ1595"/>
    <property type="match status" value="1"/>
</dbReference>
<dbReference type="OrthoDB" id="5241684at2"/>